<dbReference type="KEGG" id="ppd:Ppro_0820"/>
<reference evidence="2 3" key="1">
    <citation type="submission" date="2006-10" db="EMBL/GenBank/DDBJ databases">
        <title>Complete sequence of chromosome of Pelobacter propionicus DSM 2379.</title>
        <authorList>
            <consortium name="US DOE Joint Genome Institute"/>
            <person name="Copeland A."/>
            <person name="Lucas S."/>
            <person name="Lapidus A."/>
            <person name="Barry K."/>
            <person name="Detter J.C."/>
            <person name="Glavina del Rio T."/>
            <person name="Hammon N."/>
            <person name="Israni S."/>
            <person name="Dalin E."/>
            <person name="Tice H."/>
            <person name="Pitluck S."/>
            <person name="Saunders E."/>
            <person name="Brettin T."/>
            <person name="Bruce D."/>
            <person name="Han C."/>
            <person name="Tapia R."/>
            <person name="Schmutz J."/>
            <person name="Larimer F."/>
            <person name="Land M."/>
            <person name="Hauser L."/>
            <person name="Kyrpides N."/>
            <person name="Kim E."/>
            <person name="Lovley D."/>
            <person name="Richardson P."/>
        </authorList>
    </citation>
    <scope>NUCLEOTIDE SEQUENCE [LARGE SCALE GENOMIC DNA]</scope>
    <source>
        <strain evidence="3">DSM 2379 / NBRC 103807 / OttBd1</strain>
    </source>
</reference>
<keyword evidence="3" id="KW-1185">Reference proteome</keyword>
<protein>
    <submittedName>
        <fullName evidence="2">Uncharacterized protein</fullName>
    </submittedName>
</protein>
<evidence type="ECO:0000313" key="2">
    <source>
        <dbReference type="EMBL" id="ABK98450.1"/>
    </source>
</evidence>
<dbReference type="HOGENOM" id="CLU_054568_0_0_7"/>
<dbReference type="PANTHER" id="PTHR34351">
    <property type="entry name" value="SLR1927 PROTEIN-RELATED"/>
    <property type="match status" value="1"/>
</dbReference>
<keyword evidence="1" id="KW-0472">Membrane</keyword>
<proteinExistence type="predicted"/>
<dbReference type="eggNOG" id="COG1721">
    <property type="taxonomic scope" value="Bacteria"/>
</dbReference>
<gene>
    <name evidence="2" type="ordered locus">Ppro_0820</name>
</gene>
<organism evidence="2 3">
    <name type="scientific">Pelobacter propionicus (strain DSM 2379 / NBRC 103807 / OttBd1)</name>
    <dbReference type="NCBI Taxonomy" id="338966"/>
    <lineage>
        <taxon>Bacteria</taxon>
        <taxon>Pseudomonadati</taxon>
        <taxon>Thermodesulfobacteriota</taxon>
        <taxon>Desulfuromonadia</taxon>
        <taxon>Desulfuromonadales</taxon>
        <taxon>Desulfuromonadaceae</taxon>
        <taxon>Pelobacter</taxon>
    </lineage>
</organism>
<evidence type="ECO:0000313" key="3">
    <source>
        <dbReference type="Proteomes" id="UP000006732"/>
    </source>
</evidence>
<sequence length="323" mass="35918">MLPSIRGAGLRQRLSALLKQPFSLKLFRPGPGRVRMRLTPSGWGFVGLILCGLLMAVNFSNNLIFAMTALLLSIALVGWYHTRVNLSCLSLTDWRVAPVFAGQKAIWRLTVENGKQRGRYGIRACSSGAETDPEQYLAAGGQTEITLRRQVVARGLIKPCPADLRSCFPLGIFEARLGTKDLPECLAYPKPAGDQPVPEQTAGRQAHLLNESGAYTGMRRYAPGDTLSRISWKAYARFDELYTKEFDGAQGRPALWLRWSDVRASGVEQKLSQLCRWMLDVHGQNREYGLELPGMKIEPAGEESHLRHCLQALALYGETERTS</sequence>
<dbReference type="PANTHER" id="PTHR34351:SF1">
    <property type="entry name" value="SLR1927 PROTEIN"/>
    <property type="match status" value="1"/>
</dbReference>
<keyword evidence="1" id="KW-0812">Transmembrane</keyword>
<keyword evidence="1" id="KW-1133">Transmembrane helix</keyword>
<accession>A1AM80</accession>
<dbReference type="AlphaFoldDB" id="A1AM80"/>
<evidence type="ECO:0000256" key="1">
    <source>
        <dbReference type="SAM" id="Phobius"/>
    </source>
</evidence>
<dbReference type="EMBL" id="CP000482">
    <property type="protein sequence ID" value="ABK98450.1"/>
    <property type="molecule type" value="Genomic_DNA"/>
</dbReference>
<feature type="transmembrane region" description="Helical" evidence="1">
    <location>
        <begin position="63"/>
        <end position="80"/>
    </location>
</feature>
<dbReference type="Proteomes" id="UP000006732">
    <property type="component" value="Chromosome"/>
</dbReference>
<name>A1AM80_PELPD</name>
<dbReference type="OrthoDB" id="9778037at2"/>
<dbReference type="STRING" id="338966.Ppro_0820"/>
<feature type="transmembrane region" description="Helical" evidence="1">
    <location>
        <begin position="38"/>
        <end position="57"/>
    </location>
</feature>